<evidence type="ECO:0000256" key="5">
    <source>
        <dbReference type="ARBA" id="ARBA00022821"/>
    </source>
</evidence>
<feature type="domain" description="NB-ARC" evidence="7">
    <location>
        <begin position="733"/>
        <end position="899"/>
    </location>
</feature>
<dbReference type="InterPro" id="IPR038005">
    <property type="entry name" value="RX-like_CC"/>
</dbReference>
<evidence type="ECO:0000256" key="4">
    <source>
        <dbReference type="ARBA" id="ARBA00022741"/>
    </source>
</evidence>
<keyword evidence="3" id="KW-0677">Repeat</keyword>
<dbReference type="InterPro" id="IPR002182">
    <property type="entry name" value="NB-ARC"/>
</dbReference>
<dbReference type="PRINTS" id="PR00364">
    <property type="entry name" value="DISEASERSIST"/>
</dbReference>
<organism evidence="9 10">
    <name type="scientific">Oldenlandia corymbosa var. corymbosa</name>
    <dbReference type="NCBI Taxonomy" id="529605"/>
    <lineage>
        <taxon>Eukaryota</taxon>
        <taxon>Viridiplantae</taxon>
        <taxon>Streptophyta</taxon>
        <taxon>Embryophyta</taxon>
        <taxon>Tracheophyta</taxon>
        <taxon>Spermatophyta</taxon>
        <taxon>Magnoliopsida</taxon>
        <taxon>eudicotyledons</taxon>
        <taxon>Gunneridae</taxon>
        <taxon>Pentapetalae</taxon>
        <taxon>asterids</taxon>
        <taxon>lamiids</taxon>
        <taxon>Gentianales</taxon>
        <taxon>Rubiaceae</taxon>
        <taxon>Rubioideae</taxon>
        <taxon>Spermacoceae</taxon>
        <taxon>Hedyotis-Oldenlandia complex</taxon>
        <taxon>Oldenlandia</taxon>
    </lineage>
</organism>
<sequence>MGPKMRHVKHHWEIYDYLGSNTDKSKTFRDLRQSLERWNKYCEHGKSGRGREGDHQSLDSLAAAINELGLDWFFLEMLWQSIYHSDADKFVQSEKTLAKIRVVADEVNRDLSSHLPPDTKCNLMERSQELLDLLVDCKSKTDELMEAQIRQVLMAFKNPWSFDIAGDGVLGKKLLFLSDQLKLICFYLAYVYDDPLGDGPKIDAILSDASSVIVRIVVRYCNLWFNRQHPETANAVVTEIVDLLHEIAPTNPEFIQLNLRYLKSLCDKVINSRGHARYDGCYGVTYFSHFLLNWRKGADYKEEQIISVRDTITLCFDNIPEDGREDMDNFFAEIVAVLAEVAFFFHGTVQTDVSAEKEPNLFDVLPLNSELQAKLCLLKAELFLKQQLNAHTPSMLFSNDQFFSVNMIRTYLKAFKYQCQHEKTEFVKESLVCAEKLADDIVSLKKSLHSRKLTSPLVKHSLLLWLFRIAFFKAEACLAELLKCGDASVVHEMHQINYLAEELTYFKGIIKTKLASNPSDDETVMIQMEGVVRGITLLSYSYLPDNQKFKKIVHSLPQLLVKMNNAKAKLREIIQQFPKIIFPKTFELGFFDFLCRNLRDLLKHCPVSMITVKHHIQQLLLQLESFKSFLVKVKDSDVELGELEDLGNHIIDVAYKLEFVIDSIEVEGHLQQSVWLYDLLQDIRLIDQKVQEIREISYVGKVENLRQILSPMLSRDTREESSEMLVGLVDEEKEIIDRLTRGSLQRDAVSIVGMPGSGKTTLARKVYHNPNVTHHFYRRAWCTVSQTYTKRELLLELLGHIDVLSNDISKQTDDDLMSKLRRCLLRNKYLIVMDDVWDTVAWNHLQNCFPDDSNGSRILITSRRKDIASEIKPGSNHHSIRPFSDVESWKLLKNKIFEGADWPEVLAEVGIEIAQQCQGLPLAVVTIAGLLKMLERNKDSWTKVFKSLSSEITSNPENRCRQILELSYKNLPAYLKACFIYLGVFHEDKDIPVTKLSFCVKRPHFVDSRPSGSFARSLTFFASPDSEPKCPYDMSFICHNFKLLRILDLEAIMAISFPAEIGLMIQLRYLAVSGYMKSVPPSISKLWRLETLVVKGLRKVILPETVWSMKRLRHLHVNNHVVFSLQGLDGGVGSSSHLEHLVSLSTPSLSCKNGRWRILKRFPNLRKLRCIFWQSENSAEENSEYVRWNFLTHLESLKIICFGGAPNSGDFLLPQCLQKLTLIKFCLQENHLSVIAELPNLRVLKLRGGAFEGHKWELQEEEFQELTFLELDTMNLAEWNASYDHFPRLERLVLRNCKDLKRIPSDFAYIPTMQKVEVHWCGKSVEESAEEIGVETQEIRIVITRL</sequence>
<keyword evidence="5" id="KW-0611">Plant defense</keyword>
<dbReference type="CDD" id="cd14798">
    <property type="entry name" value="RX-CC_like"/>
    <property type="match status" value="1"/>
</dbReference>
<keyword evidence="10" id="KW-1185">Reference proteome</keyword>
<dbReference type="Gene3D" id="3.40.50.300">
    <property type="entry name" value="P-loop containing nucleotide triphosphate hydrolases"/>
    <property type="match status" value="1"/>
</dbReference>
<evidence type="ECO:0000259" key="8">
    <source>
        <dbReference type="Pfam" id="PF23598"/>
    </source>
</evidence>
<dbReference type="InterPro" id="IPR042197">
    <property type="entry name" value="Apaf_helical"/>
</dbReference>
<dbReference type="GO" id="GO:0043531">
    <property type="term" value="F:ADP binding"/>
    <property type="evidence" value="ECO:0007669"/>
    <property type="project" value="InterPro"/>
</dbReference>
<dbReference type="Proteomes" id="UP001161247">
    <property type="component" value="Chromosome 9"/>
</dbReference>
<dbReference type="PANTHER" id="PTHR23155:SF1152">
    <property type="entry name" value="AAA+ ATPASE DOMAIN-CONTAINING PROTEIN"/>
    <property type="match status" value="1"/>
</dbReference>
<dbReference type="Gene3D" id="1.10.8.430">
    <property type="entry name" value="Helical domain of apoptotic protease-activating factors"/>
    <property type="match status" value="1"/>
</dbReference>
<keyword evidence="6" id="KW-0067">ATP-binding</keyword>
<dbReference type="Pfam" id="PF23598">
    <property type="entry name" value="LRR_14"/>
    <property type="match status" value="1"/>
</dbReference>
<dbReference type="GO" id="GO:0098542">
    <property type="term" value="P:defense response to other organism"/>
    <property type="evidence" value="ECO:0007669"/>
    <property type="project" value="TreeGrafter"/>
</dbReference>
<dbReference type="GO" id="GO:0005524">
    <property type="term" value="F:ATP binding"/>
    <property type="evidence" value="ECO:0007669"/>
    <property type="project" value="UniProtKB-KW"/>
</dbReference>
<keyword evidence="4" id="KW-0547">Nucleotide-binding</keyword>
<evidence type="ECO:0000256" key="1">
    <source>
        <dbReference type="ARBA" id="ARBA00008894"/>
    </source>
</evidence>
<dbReference type="FunFam" id="3.40.50.300:FF:001091">
    <property type="entry name" value="Probable disease resistance protein At1g61300"/>
    <property type="match status" value="1"/>
</dbReference>
<evidence type="ECO:0000256" key="3">
    <source>
        <dbReference type="ARBA" id="ARBA00022737"/>
    </source>
</evidence>
<evidence type="ECO:0000313" key="10">
    <source>
        <dbReference type="Proteomes" id="UP001161247"/>
    </source>
</evidence>
<dbReference type="GO" id="GO:0005737">
    <property type="term" value="C:cytoplasm"/>
    <property type="evidence" value="ECO:0007669"/>
    <property type="project" value="UniProtKB-SubCell"/>
</dbReference>
<evidence type="ECO:0000259" key="7">
    <source>
        <dbReference type="Pfam" id="PF00931"/>
    </source>
</evidence>
<dbReference type="SUPFAM" id="SSF52540">
    <property type="entry name" value="P-loop containing nucleoside triphosphate hydrolases"/>
    <property type="match status" value="1"/>
</dbReference>
<dbReference type="SUPFAM" id="SSF52058">
    <property type="entry name" value="L domain-like"/>
    <property type="match status" value="1"/>
</dbReference>
<protein>
    <submittedName>
        <fullName evidence="9">OLC1v1019176C1</fullName>
    </submittedName>
</protein>
<dbReference type="InterPro" id="IPR032675">
    <property type="entry name" value="LRR_dom_sf"/>
</dbReference>
<dbReference type="InterPro" id="IPR055414">
    <property type="entry name" value="LRR_R13L4/SHOC2-like"/>
</dbReference>
<evidence type="ECO:0000256" key="2">
    <source>
        <dbReference type="ARBA" id="ARBA00022614"/>
    </source>
</evidence>
<dbReference type="PANTHER" id="PTHR23155">
    <property type="entry name" value="DISEASE RESISTANCE PROTEIN RP"/>
    <property type="match status" value="1"/>
</dbReference>
<name>A0AAV1EDE1_OLDCO</name>
<dbReference type="Gene3D" id="1.20.5.4130">
    <property type="match status" value="1"/>
</dbReference>
<dbReference type="InterPro" id="IPR044974">
    <property type="entry name" value="Disease_R_plants"/>
</dbReference>
<feature type="domain" description="Disease resistance R13L4/SHOC-2-like LRR" evidence="8">
    <location>
        <begin position="1033"/>
        <end position="1332"/>
    </location>
</feature>
<proteinExistence type="inferred from homology"/>
<keyword evidence="2" id="KW-0433">Leucine-rich repeat</keyword>
<evidence type="ECO:0000313" key="9">
    <source>
        <dbReference type="EMBL" id="CAI9117720.1"/>
    </source>
</evidence>
<dbReference type="Gene3D" id="3.80.10.10">
    <property type="entry name" value="Ribonuclease Inhibitor"/>
    <property type="match status" value="1"/>
</dbReference>
<gene>
    <name evidence="9" type="ORF">OLC1_LOCUS23739</name>
</gene>
<accession>A0AAV1EDE1</accession>
<dbReference type="EMBL" id="OX459126">
    <property type="protein sequence ID" value="CAI9117720.1"/>
    <property type="molecule type" value="Genomic_DNA"/>
</dbReference>
<evidence type="ECO:0000256" key="6">
    <source>
        <dbReference type="ARBA" id="ARBA00022840"/>
    </source>
</evidence>
<dbReference type="Pfam" id="PF00931">
    <property type="entry name" value="NB-ARC"/>
    <property type="match status" value="1"/>
</dbReference>
<comment type="similarity">
    <text evidence="1">Belongs to the disease resistance NB-LRR family.</text>
</comment>
<reference evidence="9" key="1">
    <citation type="submission" date="2023-03" db="EMBL/GenBank/DDBJ databases">
        <authorList>
            <person name="Julca I."/>
        </authorList>
    </citation>
    <scope>NUCLEOTIDE SEQUENCE</scope>
</reference>
<dbReference type="InterPro" id="IPR027417">
    <property type="entry name" value="P-loop_NTPase"/>
</dbReference>